<gene>
    <name evidence="6" type="primary">Dl_1</name>
    <name evidence="6" type="ORF">E2C01_061918</name>
</gene>
<dbReference type="OrthoDB" id="283575at2759"/>
<proteinExistence type="predicted"/>
<keyword evidence="7" id="KW-1185">Reference proteome</keyword>
<feature type="domain" description="Notch ligand N-terminal" evidence="5">
    <location>
        <begin position="29"/>
        <end position="123"/>
    </location>
</feature>
<evidence type="ECO:0000313" key="6">
    <source>
        <dbReference type="EMBL" id="MPC67735.1"/>
    </source>
</evidence>
<sequence length="181" mass="20407">MRWLTHPVAIALAATTFSIIFTKTSANAVFELRLKHFVNSYGRDIEGHCCSGFRDNQGRCTEGCNTKFRVCLKVYQDIIDPNSPCTFGEATTPILGENDVDFSKLAQDENSFENPVRFMLASWQVRLGSWVCVCVCVSLWWCFQVSAGKIVRKLCFFLNLHVESSVFGDFQGCSGGKKWCF</sequence>
<evidence type="ECO:0000256" key="4">
    <source>
        <dbReference type="ARBA" id="ARBA00022989"/>
    </source>
</evidence>
<organism evidence="6 7">
    <name type="scientific">Portunus trituberculatus</name>
    <name type="common">Swimming crab</name>
    <name type="synonym">Neptunus trituberculatus</name>
    <dbReference type="NCBI Taxonomy" id="210409"/>
    <lineage>
        <taxon>Eukaryota</taxon>
        <taxon>Metazoa</taxon>
        <taxon>Ecdysozoa</taxon>
        <taxon>Arthropoda</taxon>
        <taxon>Crustacea</taxon>
        <taxon>Multicrustacea</taxon>
        <taxon>Malacostraca</taxon>
        <taxon>Eumalacostraca</taxon>
        <taxon>Eucarida</taxon>
        <taxon>Decapoda</taxon>
        <taxon>Pleocyemata</taxon>
        <taxon>Brachyura</taxon>
        <taxon>Eubrachyura</taxon>
        <taxon>Portunoidea</taxon>
        <taxon>Portunidae</taxon>
        <taxon>Portuninae</taxon>
        <taxon>Portunus</taxon>
    </lineage>
</organism>
<dbReference type="GO" id="GO:0007219">
    <property type="term" value="P:Notch signaling pathway"/>
    <property type="evidence" value="ECO:0007669"/>
    <property type="project" value="InterPro"/>
</dbReference>
<name>A0A5B7HDQ0_PORTR</name>
<evidence type="ECO:0000256" key="2">
    <source>
        <dbReference type="ARBA" id="ARBA00022692"/>
    </source>
</evidence>
<keyword evidence="2" id="KW-0812">Transmembrane</keyword>
<dbReference type="Gene3D" id="2.60.40.3510">
    <property type="match status" value="1"/>
</dbReference>
<keyword evidence="4" id="KW-1133">Transmembrane helix</keyword>
<dbReference type="Proteomes" id="UP000324222">
    <property type="component" value="Unassembled WGS sequence"/>
</dbReference>
<protein>
    <submittedName>
        <fullName evidence="6">Neurogenic locus protein delta</fullName>
    </submittedName>
</protein>
<dbReference type="InterPro" id="IPR011651">
    <property type="entry name" value="Notch_ligand_N"/>
</dbReference>
<dbReference type="GO" id="GO:0016020">
    <property type="term" value="C:membrane"/>
    <property type="evidence" value="ECO:0007669"/>
    <property type="project" value="UniProtKB-SubCell"/>
</dbReference>
<reference evidence="6 7" key="1">
    <citation type="submission" date="2019-05" db="EMBL/GenBank/DDBJ databases">
        <title>Another draft genome of Portunus trituberculatus and its Hox gene families provides insights of decapod evolution.</title>
        <authorList>
            <person name="Jeong J.-H."/>
            <person name="Song I."/>
            <person name="Kim S."/>
            <person name="Choi T."/>
            <person name="Kim D."/>
            <person name="Ryu S."/>
            <person name="Kim W."/>
        </authorList>
    </citation>
    <scope>NUCLEOTIDE SEQUENCE [LARGE SCALE GENOMIC DNA]</scope>
    <source>
        <tissue evidence="6">Muscle</tissue>
    </source>
</reference>
<dbReference type="EMBL" id="VSRR010026686">
    <property type="protein sequence ID" value="MPC67735.1"/>
    <property type="molecule type" value="Genomic_DNA"/>
</dbReference>
<comment type="caution">
    <text evidence="6">The sequence shown here is derived from an EMBL/GenBank/DDBJ whole genome shotgun (WGS) entry which is preliminary data.</text>
</comment>
<keyword evidence="4" id="KW-0472">Membrane</keyword>
<evidence type="ECO:0000259" key="5">
    <source>
        <dbReference type="Pfam" id="PF07657"/>
    </source>
</evidence>
<accession>A0A5B7HDQ0</accession>
<keyword evidence="3" id="KW-0677">Repeat</keyword>
<evidence type="ECO:0000256" key="3">
    <source>
        <dbReference type="ARBA" id="ARBA00022737"/>
    </source>
</evidence>
<dbReference type="Pfam" id="PF07657">
    <property type="entry name" value="MNNL"/>
    <property type="match status" value="1"/>
</dbReference>
<evidence type="ECO:0000313" key="7">
    <source>
        <dbReference type="Proteomes" id="UP000324222"/>
    </source>
</evidence>
<dbReference type="AlphaFoldDB" id="A0A5B7HDQ0"/>
<evidence type="ECO:0000256" key="1">
    <source>
        <dbReference type="ARBA" id="ARBA00022536"/>
    </source>
</evidence>
<keyword evidence="1" id="KW-0245">EGF-like domain</keyword>